<gene>
    <name evidence="1" type="ORF">K6Y31_17940</name>
</gene>
<reference evidence="1 2" key="1">
    <citation type="journal article" date="2022" name="Environ. Microbiol. Rep.">
        <title>Eco-phylogenetic analyses reveal divergent evolution of vitamin B12 metabolism in the marine bacterial family 'Psychromonadaceae'.</title>
        <authorList>
            <person name="Jin X."/>
            <person name="Yang Y."/>
            <person name="Cao H."/>
            <person name="Gao B."/>
            <person name="Zhao Z."/>
        </authorList>
    </citation>
    <scope>NUCLEOTIDE SEQUENCE [LARGE SCALE GENOMIC DNA]</scope>
    <source>
        <strain evidence="1 2">MKS20</strain>
    </source>
</reference>
<dbReference type="Proteomes" id="UP001201273">
    <property type="component" value="Unassembled WGS sequence"/>
</dbReference>
<evidence type="ECO:0000313" key="1">
    <source>
        <dbReference type="EMBL" id="MCE2596673.1"/>
    </source>
</evidence>
<organism evidence="1 2">
    <name type="scientific">Motilimonas cestriensis</name>
    <dbReference type="NCBI Taxonomy" id="2742685"/>
    <lineage>
        <taxon>Bacteria</taxon>
        <taxon>Pseudomonadati</taxon>
        <taxon>Pseudomonadota</taxon>
        <taxon>Gammaproteobacteria</taxon>
        <taxon>Alteromonadales</taxon>
        <taxon>Alteromonadales genera incertae sedis</taxon>
        <taxon>Motilimonas</taxon>
    </lineage>
</organism>
<accession>A0ABS8WG41</accession>
<keyword evidence="2" id="KW-1185">Reference proteome</keyword>
<sequence length="112" mass="13085">MHKLLNDGWVYESVSFEEVSDRYKGFGRDLFNLIANDLPSHFSNLKFYKSKTYQDEDVFAICEGLGHDYGIQLDPDCEVICLWDGNTHIEIGTWSENEYEESILFIKTNFTQ</sequence>
<name>A0ABS8WG41_9GAMM</name>
<dbReference type="EMBL" id="JAIMJA010000022">
    <property type="protein sequence ID" value="MCE2596673.1"/>
    <property type="molecule type" value="Genomic_DNA"/>
</dbReference>
<evidence type="ECO:0000313" key="2">
    <source>
        <dbReference type="Proteomes" id="UP001201273"/>
    </source>
</evidence>
<comment type="caution">
    <text evidence="1">The sequence shown here is derived from an EMBL/GenBank/DDBJ whole genome shotgun (WGS) entry which is preliminary data.</text>
</comment>
<proteinExistence type="predicted"/>
<evidence type="ECO:0008006" key="3">
    <source>
        <dbReference type="Google" id="ProtNLM"/>
    </source>
</evidence>
<dbReference type="RefSeq" id="WP_233054300.1">
    <property type="nucleotide sequence ID" value="NZ_JAIMJA010000022.1"/>
</dbReference>
<protein>
    <recommendedName>
        <fullName evidence="3">SUKH superfamily protein</fullName>
    </recommendedName>
</protein>